<accession>A0A931J511</accession>
<reference evidence="3" key="1">
    <citation type="submission" date="2020-12" db="EMBL/GenBank/DDBJ databases">
        <title>The genome sequence of Inhella sp. 1Y17.</title>
        <authorList>
            <person name="Liu Y."/>
        </authorList>
    </citation>
    <scope>NUCLEOTIDE SEQUENCE</scope>
    <source>
        <strain evidence="3">1Y17</strain>
    </source>
</reference>
<proteinExistence type="predicted"/>
<comment type="caution">
    <text evidence="3">The sequence shown here is derived from an EMBL/GenBank/DDBJ whole genome shotgun (WGS) entry which is preliminary data.</text>
</comment>
<keyword evidence="2" id="KW-0812">Transmembrane</keyword>
<evidence type="ECO:0000313" key="4">
    <source>
        <dbReference type="Proteomes" id="UP000613266"/>
    </source>
</evidence>
<organism evidence="3 4">
    <name type="scientific">Inhella proteolytica</name>
    <dbReference type="NCBI Taxonomy" id="2795029"/>
    <lineage>
        <taxon>Bacteria</taxon>
        <taxon>Pseudomonadati</taxon>
        <taxon>Pseudomonadota</taxon>
        <taxon>Betaproteobacteria</taxon>
        <taxon>Burkholderiales</taxon>
        <taxon>Sphaerotilaceae</taxon>
        <taxon>Inhella</taxon>
    </lineage>
</organism>
<feature type="transmembrane region" description="Helical" evidence="2">
    <location>
        <begin position="80"/>
        <end position="97"/>
    </location>
</feature>
<dbReference type="EMBL" id="JAEDAK010000015">
    <property type="protein sequence ID" value="MBH9578858.1"/>
    <property type="molecule type" value="Genomic_DNA"/>
</dbReference>
<keyword evidence="2" id="KW-0472">Membrane</keyword>
<dbReference type="RefSeq" id="WP_198112625.1">
    <property type="nucleotide sequence ID" value="NZ_JAEDAK010000015.1"/>
</dbReference>
<name>A0A931J511_9BURK</name>
<evidence type="ECO:0000256" key="2">
    <source>
        <dbReference type="SAM" id="Phobius"/>
    </source>
</evidence>
<dbReference type="Proteomes" id="UP000613266">
    <property type="component" value="Unassembled WGS sequence"/>
</dbReference>
<feature type="region of interest" description="Disordered" evidence="1">
    <location>
        <begin position="1"/>
        <end position="46"/>
    </location>
</feature>
<keyword evidence="2" id="KW-1133">Transmembrane helix</keyword>
<protein>
    <submittedName>
        <fullName evidence="3">Uncharacterized protein</fullName>
    </submittedName>
</protein>
<feature type="transmembrane region" description="Helical" evidence="2">
    <location>
        <begin position="109"/>
        <end position="129"/>
    </location>
</feature>
<keyword evidence="4" id="KW-1185">Reference proteome</keyword>
<sequence length="175" mass="19534">MKQKQIPLAPGGRPRTRAKRARTSQPVSKGNQVEGSASSGLEPSPRMNVHVHDPVPLALPASFPTLTEAQYRELRQRRRAYLAVMLAALLAFAAVIWTAMELDSVPTGAELLCGFLLCSFVFLLGYWCVGRWMRILHCPACDVRLWDSDPERNLGLFARVCPHCHKPFPPRRGFG</sequence>
<gene>
    <name evidence="3" type="ORF">I7X39_18360</name>
</gene>
<evidence type="ECO:0000256" key="1">
    <source>
        <dbReference type="SAM" id="MobiDB-lite"/>
    </source>
</evidence>
<dbReference type="AlphaFoldDB" id="A0A931J511"/>
<evidence type="ECO:0000313" key="3">
    <source>
        <dbReference type="EMBL" id="MBH9578858.1"/>
    </source>
</evidence>
<feature type="compositionally biased region" description="Polar residues" evidence="1">
    <location>
        <begin position="23"/>
        <end position="41"/>
    </location>
</feature>